<dbReference type="Proteomes" id="UP000242317">
    <property type="component" value="Unassembled WGS sequence"/>
</dbReference>
<feature type="domain" description="Organic solvent tolerance-like N-terminal" evidence="5">
    <location>
        <begin position="43"/>
        <end position="152"/>
    </location>
</feature>
<dbReference type="AlphaFoldDB" id="A0A1G6IHU4"/>
<comment type="function">
    <text evidence="4">Involved in the assembly of lipopolysaccharide (LPS). Required for the translocation of LPS from the inner membrane to the outer membrane. May form a bridge between the inner membrane and the outer membrane, via interactions with LptC and LptD, thereby facilitating LPS transfer across the periplasm.</text>
</comment>
<comment type="subcellular location">
    <subcellularLocation>
        <location evidence="4">Periplasm</location>
    </subcellularLocation>
</comment>
<evidence type="ECO:0000256" key="1">
    <source>
        <dbReference type="ARBA" id="ARBA00022448"/>
    </source>
</evidence>
<dbReference type="EMBL" id="FMYK01000003">
    <property type="protein sequence ID" value="SDC05595.1"/>
    <property type="molecule type" value="Genomic_DNA"/>
</dbReference>
<dbReference type="Gene3D" id="2.60.450.10">
    <property type="entry name" value="Lipopolysaccharide (LPS) transport protein A like domain"/>
    <property type="match status" value="1"/>
</dbReference>
<name>A0A1G6IHU4_9GAMM</name>
<keyword evidence="2 4" id="KW-0732">Signal</keyword>
<dbReference type="OrthoDB" id="9795964at2"/>
<feature type="signal peptide" evidence="4">
    <location>
        <begin position="1"/>
        <end position="31"/>
    </location>
</feature>
<gene>
    <name evidence="4" type="primary">lptA</name>
    <name evidence="6" type="ORF">SAMN05421749_10336</name>
</gene>
<keyword evidence="1 4" id="KW-0813">Transport</keyword>
<dbReference type="PANTHER" id="PTHR36504">
    <property type="entry name" value="LIPOPOLYSACCHARIDE EXPORT SYSTEM PROTEIN LPTA"/>
    <property type="match status" value="1"/>
</dbReference>
<feature type="chain" id="PRO_5017490792" description="Lipopolysaccharide export system protein LptA" evidence="4">
    <location>
        <begin position="32"/>
        <end position="185"/>
    </location>
</feature>
<dbReference type="RefSeq" id="WP_092617556.1">
    <property type="nucleotide sequence ID" value="NZ_FMYK01000003.1"/>
</dbReference>
<dbReference type="GO" id="GO:0009279">
    <property type="term" value="C:cell outer membrane"/>
    <property type="evidence" value="ECO:0007669"/>
    <property type="project" value="TreeGrafter"/>
</dbReference>
<accession>A0A1G6IHU4</accession>
<keyword evidence="3 4" id="KW-0574">Periplasm</keyword>
<evidence type="ECO:0000256" key="4">
    <source>
        <dbReference type="HAMAP-Rule" id="MF_01914"/>
    </source>
</evidence>
<dbReference type="PANTHER" id="PTHR36504:SF1">
    <property type="entry name" value="LIPOPOLYSACCHARIDE EXPORT SYSTEM PROTEIN LPTA"/>
    <property type="match status" value="1"/>
</dbReference>
<dbReference type="GO" id="GO:0030288">
    <property type="term" value="C:outer membrane-bounded periplasmic space"/>
    <property type="evidence" value="ECO:0007669"/>
    <property type="project" value="TreeGrafter"/>
</dbReference>
<keyword evidence="7" id="KW-1185">Reference proteome</keyword>
<evidence type="ECO:0000313" key="7">
    <source>
        <dbReference type="Proteomes" id="UP000242317"/>
    </source>
</evidence>
<dbReference type="GO" id="GO:0015920">
    <property type="term" value="P:lipopolysaccharide transport"/>
    <property type="evidence" value="ECO:0007669"/>
    <property type="project" value="UniProtKB-UniRule"/>
</dbReference>
<dbReference type="InterPro" id="IPR014340">
    <property type="entry name" value="LptA"/>
</dbReference>
<dbReference type="InterPro" id="IPR005653">
    <property type="entry name" value="OstA-like_N"/>
</dbReference>
<dbReference type="Pfam" id="PF03968">
    <property type="entry name" value="LptD_N"/>
    <property type="match status" value="1"/>
</dbReference>
<evidence type="ECO:0000256" key="3">
    <source>
        <dbReference type="ARBA" id="ARBA00022764"/>
    </source>
</evidence>
<comment type="similarity">
    <text evidence="4">Belongs to the LptA family.</text>
</comment>
<dbReference type="InterPro" id="IPR052037">
    <property type="entry name" value="LPS_export_LptA"/>
</dbReference>
<proteinExistence type="inferred from homology"/>
<evidence type="ECO:0000256" key="2">
    <source>
        <dbReference type="ARBA" id="ARBA00022729"/>
    </source>
</evidence>
<organism evidence="6 7">
    <name type="scientific">Acinetobacter marinus</name>
    <dbReference type="NCBI Taxonomy" id="281375"/>
    <lineage>
        <taxon>Bacteria</taxon>
        <taxon>Pseudomonadati</taxon>
        <taxon>Pseudomonadota</taxon>
        <taxon>Gammaproteobacteria</taxon>
        <taxon>Moraxellales</taxon>
        <taxon>Moraxellaceae</taxon>
        <taxon>Acinetobacter</taxon>
    </lineage>
</organism>
<protein>
    <recommendedName>
        <fullName evidence="4">Lipopolysaccharide export system protein LptA</fullName>
    </recommendedName>
</protein>
<comment type="subunit">
    <text evidence="4">Component of the lipopolysaccharide transport and assembly complex.</text>
</comment>
<dbReference type="GO" id="GO:0043165">
    <property type="term" value="P:Gram-negative-bacterium-type cell outer membrane assembly"/>
    <property type="evidence" value="ECO:0007669"/>
    <property type="project" value="UniProtKB-UniRule"/>
</dbReference>
<sequence length="185" mass="19437" precursor="true">MNQRPNLLPTHCASASLLVALSLFASTQSFALTSDRQKPISLEAERATFNEKTGVTTYTGNVVIQQGTLKLQADAIVANLNSNNQIKSVTANGSPAKFQQQMDGNKGLARGEGKKINYNAESGIITLSGNAFLSQNGATFRGQNLKYSMSKGDIQADGGSSSTGKGRIQIVIPPSASQSLSGVKD</sequence>
<dbReference type="GO" id="GO:0017089">
    <property type="term" value="F:glycolipid transfer activity"/>
    <property type="evidence" value="ECO:0007669"/>
    <property type="project" value="TreeGrafter"/>
</dbReference>
<dbReference type="HAMAP" id="MF_01914">
    <property type="entry name" value="LPS_assembly_LptA"/>
    <property type="match status" value="1"/>
</dbReference>
<evidence type="ECO:0000313" key="6">
    <source>
        <dbReference type="EMBL" id="SDC05595.1"/>
    </source>
</evidence>
<evidence type="ECO:0000259" key="5">
    <source>
        <dbReference type="Pfam" id="PF03968"/>
    </source>
</evidence>
<reference evidence="7" key="1">
    <citation type="submission" date="2016-09" db="EMBL/GenBank/DDBJ databases">
        <authorList>
            <person name="Varghese N."/>
            <person name="Submissions S."/>
        </authorList>
    </citation>
    <scope>NUCLEOTIDE SEQUENCE [LARGE SCALE GENOMIC DNA]</scope>
    <source>
        <strain evidence="7">ANC 3699</strain>
    </source>
</reference>
<dbReference type="NCBIfam" id="TIGR03002">
    <property type="entry name" value="outer_YhbN_LptA"/>
    <property type="match status" value="1"/>
</dbReference>
<dbReference type="GO" id="GO:0001530">
    <property type="term" value="F:lipopolysaccharide binding"/>
    <property type="evidence" value="ECO:0007669"/>
    <property type="project" value="InterPro"/>
</dbReference>